<evidence type="ECO:0000256" key="13">
    <source>
        <dbReference type="ARBA" id="ARBA00052985"/>
    </source>
</evidence>
<dbReference type="CDD" id="cd00830">
    <property type="entry name" value="KAS_III"/>
    <property type="match status" value="1"/>
</dbReference>
<dbReference type="InterPro" id="IPR013751">
    <property type="entry name" value="ACP_syn_III_N"/>
</dbReference>
<dbReference type="InterPro" id="IPR013747">
    <property type="entry name" value="ACP_syn_III_C"/>
</dbReference>
<accession>A0A9D2RDM1</accession>
<keyword evidence="4 14" id="KW-0808">Transferase</keyword>
<evidence type="ECO:0000256" key="6">
    <source>
        <dbReference type="ARBA" id="ARBA00023098"/>
    </source>
</evidence>
<dbReference type="EC" id="2.3.1.180" evidence="14"/>
<comment type="catalytic activity">
    <reaction evidence="13">
        <text>3-methylbutanoyl-CoA + malonyl-[ACP] + H(+) = 5-methyl-3-oxohexanoyl-[ACP] + CO2 + CoA</text>
        <dbReference type="Rhea" id="RHEA:42272"/>
        <dbReference type="Rhea" id="RHEA-COMP:9623"/>
        <dbReference type="Rhea" id="RHEA-COMP:9941"/>
        <dbReference type="ChEBI" id="CHEBI:15378"/>
        <dbReference type="ChEBI" id="CHEBI:16526"/>
        <dbReference type="ChEBI" id="CHEBI:57287"/>
        <dbReference type="ChEBI" id="CHEBI:57345"/>
        <dbReference type="ChEBI" id="CHEBI:78449"/>
        <dbReference type="ChEBI" id="CHEBI:78822"/>
        <dbReference type="EC" id="2.3.1.300"/>
    </reaction>
    <physiologicalReaction direction="left-to-right" evidence="13">
        <dbReference type="Rhea" id="RHEA:42273"/>
    </physiologicalReaction>
</comment>
<keyword evidence="8 14" id="KW-0511">Multifunctional enzyme</keyword>
<feature type="active site" evidence="14">
    <location>
        <position position="111"/>
    </location>
</feature>
<feature type="active site" evidence="14">
    <location>
        <position position="250"/>
    </location>
</feature>
<dbReference type="GO" id="GO:0006633">
    <property type="term" value="P:fatty acid biosynthetic process"/>
    <property type="evidence" value="ECO:0007669"/>
    <property type="project" value="UniProtKB-UniRule"/>
</dbReference>
<comment type="catalytic activity">
    <reaction evidence="11">
        <text>(2S)-2-methylbutanoyl-CoA + malonyl-[ACP] + H(+) = (4S)-4-methyl-3-oxohexanoyl-[ACP] + CO2 + CoA</text>
        <dbReference type="Rhea" id="RHEA:42276"/>
        <dbReference type="Rhea" id="RHEA-COMP:9623"/>
        <dbReference type="Rhea" id="RHEA-COMP:17148"/>
        <dbReference type="ChEBI" id="CHEBI:15378"/>
        <dbReference type="ChEBI" id="CHEBI:16526"/>
        <dbReference type="ChEBI" id="CHEBI:57287"/>
        <dbReference type="ChEBI" id="CHEBI:78449"/>
        <dbReference type="ChEBI" id="CHEBI:88166"/>
        <dbReference type="ChEBI" id="CHEBI:167462"/>
        <dbReference type="EC" id="2.3.1.300"/>
    </reaction>
    <physiologicalReaction direction="left-to-right" evidence="11">
        <dbReference type="Rhea" id="RHEA:42277"/>
    </physiologicalReaction>
</comment>
<evidence type="ECO:0000256" key="4">
    <source>
        <dbReference type="ARBA" id="ARBA00022679"/>
    </source>
</evidence>
<comment type="similarity">
    <text evidence="2 14">Belongs to the thiolase-like superfamily. FabH family.</text>
</comment>
<evidence type="ECO:0000256" key="12">
    <source>
        <dbReference type="ARBA" id="ARBA00052467"/>
    </source>
</evidence>
<dbReference type="Pfam" id="PF08545">
    <property type="entry name" value="ACP_syn_III"/>
    <property type="match status" value="1"/>
</dbReference>
<keyword evidence="3 14" id="KW-0444">Lipid biosynthesis</keyword>
<evidence type="ECO:0000256" key="14">
    <source>
        <dbReference type="HAMAP-Rule" id="MF_01815"/>
    </source>
</evidence>
<comment type="pathway">
    <text evidence="1 14">Lipid metabolism; fatty acid biosynthesis.</text>
</comment>
<proteinExistence type="inferred from homology"/>
<gene>
    <name evidence="14" type="primary">fabH</name>
    <name evidence="17" type="ORF">H9910_09610</name>
</gene>
<dbReference type="GO" id="GO:0005737">
    <property type="term" value="C:cytoplasm"/>
    <property type="evidence" value="ECO:0007669"/>
    <property type="project" value="UniProtKB-SubCell"/>
</dbReference>
<feature type="domain" description="Beta-ketoacyl-[acyl-carrier-protein] synthase III C-terminal" evidence="15">
    <location>
        <begin position="234"/>
        <end position="323"/>
    </location>
</feature>
<evidence type="ECO:0000256" key="2">
    <source>
        <dbReference type="ARBA" id="ARBA00008642"/>
    </source>
</evidence>
<dbReference type="Proteomes" id="UP000823909">
    <property type="component" value="Unassembled WGS sequence"/>
</dbReference>
<dbReference type="GO" id="GO:0004315">
    <property type="term" value="F:3-oxoacyl-[acyl-carrier-protein] synthase activity"/>
    <property type="evidence" value="ECO:0007669"/>
    <property type="project" value="InterPro"/>
</dbReference>
<comment type="function">
    <text evidence="14">Catalyzes the condensation reaction of fatty acid synthesis by the addition to an acyl acceptor of two carbons from malonyl-ACP. Catalyzes the first condensation reaction which initiates fatty acid synthesis and may therefore play a role in governing the total rate of fatty acid production. Possesses both acetoacetyl-ACP synthase and acetyl transacylase activities. Its substrate specificity determines the biosynthesis of branched-chain and/or straight-chain of fatty acids.</text>
</comment>
<evidence type="ECO:0000313" key="17">
    <source>
        <dbReference type="EMBL" id="HJD43239.1"/>
    </source>
</evidence>
<evidence type="ECO:0000256" key="1">
    <source>
        <dbReference type="ARBA" id="ARBA00005194"/>
    </source>
</evidence>
<dbReference type="NCBIfam" id="TIGR00747">
    <property type="entry name" value="fabH"/>
    <property type="match status" value="1"/>
</dbReference>
<comment type="catalytic activity">
    <reaction evidence="12">
        <text>2-methylpropanoyl-CoA + malonyl-[ACP] + H(+) = 4-methyl-3-oxopentanoyl-[ACP] + CO2 + CoA</text>
        <dbReference type="Rhea" id="RHEA:42268"/>
        <dbReference type="Rhea" id="RHEA-COMP:9623"/>
        <dbReference type="Rhea" id="RHEA-COMP:9940"/>
        <dbReference type="ChEBI" id="CHEBI:15378"/>
        <dbReference type="ChEBI" id="CHEBI:16526"/>
        <dbReference type="ChEBI" id="CHEBI:57287"/>
        <dbReference type="ChEBI" id="CHEBI:57338"/>
        <dbReference type="ChEBI" id="CHEBI:78449"/>
        <dbReference type="ChEBI" id="CHEBI:78820"/>
        <dbReference type="EC" id="2.3.1.300"/>
    </reaction>
    <physiologicalReaction direction="left-to-right" evidence="12">
        <dbReference type="Rhea" id="RHEA:42269"/>
    </physiologicalReaction>
</comment>
<organism evidence="17 18">
    <name type="scientific">Candidatus Mediterraneibacter quadrami</name>
    <dbReference type="NCBI Taxonomy" id="2838684"/>
    <lineage>
        <taxon>Bacteria</taxon>
        <taxon>Bacillati</taxon>
        <taxon>Bacillota</taxon>
        <taxon>Clostridia</taxon>
        <taxon>Lachnospirales</taxon>
        <taxon>Lachnospiraceae</taxon>
        <taxon>Mediterraneibacter</taxon>
    </lineage>
</organism>
<dbReference type="Gene3D" id="3.40.47.10">
    <property type="match status" value="1"/>
</dbReference>
<dbReference type="HAMAP" id="MF_01815">
    <property type="entry name" value="FabH"/>
    <property type="match status" value="1"/>
</dbReference>
<keyword evidence="7 14" id="KW-0275">Fatty acid biosynthesis</keyword>
<keyword evidence="6 14" id="KW-0443">Lipid metabolism</keyword>
<keyword evidence="5 14" id="KW-0276">Fatty acid metabolism</keyword>
<evidence type="ECO:0000256" key="7">
    <source>
        <dbReference type="ARBA" id="ARBA00023160"/>
    </source>
</evidence>
<evidence type="ECO:0000256" key="8">
    <source>
        <dbReference type="ARBA" id="ARBA00023268"/>
    </source>
</evidence>
<evidence type="ECO:0000256" key="10">
    <source>
        <dbReference type="ARBA" id="ARBA00051096"/>
    </source>
</evidence>
<dbReference type="EMBL" id="DWUU01000058">
    <property type="protein sequence ID" value="HJD43239.1"/>
    <property type="molecule type" value="Genomic_DNA"/>
</dbReference>
<dbReference type="NCBIfam" id="NF006829">
    <property type="entry name" value="PRK09352.1"/>
    <property type="match status" value="1"/>
</dbReference>
<comment type="catalytic activity">
    <reaction evidence="10">
        <text>malonyl-[ACP] + acetyl-CoA + H(+) = 3-oxobutanoyl-[ACP] + CO2 + CoA</text>
        <dbReference type="Rhea" id="RHEA:12080"/>
        <dbReference type="Rhea" id="RHEA-COMP:9623"/>
        <dbReference type="Rhea" id="RHEA-COMP:9625"/>
        <dbReference type="ChEBI" id="CHEBI:15378"/>
        <dbReference type="ChEBI" id="CHEBI:16526"/>
        <dbReference type="ChEBI" id="CHEBI:57287"/>
        <dbReference type="ChEBI" id="CHEBI:57288"/>
        <dbReference type="ChEBI" id="CHEBI:78449"/>
        <dbReference type="ChEBI" id="CHEBI:78450"/>
        <dbReference type="EC" id="2.3.1.180"/>
    </reaction>
    <physiologicalReaction direction="left-to-right" evidence="10">
        <dbReference type="Rhea" id="RHEA:12081"/>
    </physiologicalReaction>
</comment>
<dbReference type="GO" id="GO:0033818">
    <property type="term" value="F:beta-ketoacyl-acyl-carrier-protein synthase III activity"/>
    <property type="evidence" value="ECO:0007669"/>
    <property type="project" value="UniProtKB-UniRule"/>
</dbReference>
<evidence type="ECO:0000256" key="5">
    <source>
        <dbReference type="ARBA" id="ARBA00022832"/>
    </source>
</evidence>
<evidence type="ECO:0000259" key="15">
    <source>
        <dbReference type="Pfam" id="PF08541"/>
    </source>
</evidence>
<keyword evidence="14" id="KW-0963">Cytoplasm</keyword>
<dbReference type="InterPro" id="IPR004655">
    <property type="entry name" value="FabH"/>
</dbReference>
<keyword evidence="9 14" id="KW-0012">Acyltransferase</keyword>
<name>A0A9D2RDM1_9FIRM</name>
<comment type="caution">
    <text evidence="17">The sequence shown here is derived from an EMBL/GenBank/DDBJ whole genome shotgun (WGS) entry which is preliminary data.</text>
</comment>
<evidence type="ECO:0000256" key="9">
    <source>
        <dbReference type="ARBA" id="ARBA00023315"/>
    </source>
</evidence>
<feature type="active site" evidence="14">
    <location>
        <position position="280"/>
    </location>
</feature>
<dbReference type="PANTHER" id="PTHR43091">
    <property type="entry name" value="3-OXOACYL-[ACYL-CARRIER-PROTEIN] SYNTHASE"/>
    <property type="match status" value="1"/>
</dbReference>
<reference evidence="17" key="1">
    <citation type="journal article" date="2021" name="PeerJ">
        <title>Extensive microbial diversity within the chicken gut microbiome revealed by metagenomics and culture.</title>
        <authorList>
            <person name="Gilroy R."/>
            <person name="Ravi A."/>
            <person name="Getino M."/>
            <person name="Pursley I."/>
            <person name="Horton D.L."/>
            <person name="Alikhan N.F."/>
            <person name="Baker D."/>
            <person name="Gharbi K."/>
            <person name="Hall N."/>
            <person name="Watson M."/>
            <person name="Adriaenssens E.M."/>
            <person name="Foster-Nyarko E."/>
            <person name="Jarju S."/>
            <person name="Secka A."/>
            <person name="Antonio M."/>
            <person name="Oren A."/>
            <person name="Chaudhuri R.R."/>
            <person name="La Ragione R."/>
            <person name="Hildebrand F."/>
            <person name="Pallen M.J."/>
        </authorList>
    </citation>
    <scope>NUCLEOTIDE SEQUENCE</scope>
    <source>
        <strain evidence="17">ChiBcec15-3976</strain>
    </source>
</reference>
<dbReference type="AlphaFoldDB" id="A0A9D2RDM1"/>
<comment type="subcellular location">
    <subcellularLocation>
        <location evidence="14">Cytoplasm</location>
    </subcellularLocation>
</comment>
<dbReference type="FunFam" id="3.40.47.10:FF:000004">
    <property type="entry name" value="3-oxoacyl-[acyl-carrier-protein] synthase 3"/>
    <property type="match status" value="1"/>
</dbReference>
<evidence type="ECO:0000259" key="16">
    <source>
        <dbReference type="Pfam" id="PF08545"/>
    </source>
</evidence>
<protein>
    <recommendedName>
        <fullName evidence="14">Beta-ketoacyl-[acyl-carrier-protein] synthase III</fullName>
        <shortName evidence="14">Beta-ketoacyl-ACP synthase III</shortName>
        <shortName evidence="14">KAS III</shortName>
        <ecNumber evidence="14">2.3.1.180</ecNumber>
    </recommendedName>
    <alternativeName>
        <fullName evidence="14">3-oxoacyl-[acyl-carrier-protein] synthase 3</fullName>
    </alternativeName>
    <alternativeName>
        <fullName evidence="14">3-oxoacyl-[acyl-carrier-protein] synthase III</fullName>
    </alternativeName>
</protein>
<reference evidence="17" key="2">
    <citation type="submission" date="2021-04" db="EMBL/GenBank/DDBJ databases">
        <authorList>
            <person name="Gilroy R."/>
        </authorList>
    </citation>
    <scope>NUCLEOTIDE SEQUENCE</scope>
    <source>
        <strain evidence="17">ChiBcec15-3976</strain>
    </source>
</reference>
<dbReference type="SUPFAM" id="SSF53901">
    <property type="entry name" value="Thiolase-like"/>
    <property type="match status" value="1"/>
</dbReference>
<feature type="domain" description="Beta-ketoacyl-[acyl-carrier-protein] synthase III N-terminal" evidence="16">
    <location>
        <begin position="105"/>
        <end position="181"/>
    </location>
</feature>
<dbReference type="InterPro" id="IPR016039">
    <property type="entry name" value="Thiolase-like"/>
</dbReference>
<comment type="subunit">
    <text evidence="14">Homodimer.</text>
</comment>
<dbReference type="PANTHER" id="PTHR43091:SF1">
    <property type="entry name" value="BETA-KETOACYL-[ACYL-CARRIER-PROTEIN] SYNTHASE III, CHLOROPLASTIC"/>
    <property type="match status" value="1"/>
</dbReference>
<evidence type="ECO:0000313" key="18">
    <source>
        <dbReference type="Proteomes" id="UP000823909"/>
    </source>
</evidence>
<evidence type="ECO:0000256" key="3">
    <source>
        <dbReference type="ARBA" id="ARBA00022516"/>
    </source>
</evidence>
<feature type="region of interest" description="ACP-binding" evidence="14">
    <location>
        <begin position="251"/>
        <end position="255"/>
    </location>
</feature>
<evidence type="ECO:0000256" key="11">
    <source>
        <dbReference type="ARBA" id="ARBA00052407"/>
    </source>
</evidence>
<sequence length="323" mass="34941">MVGKVCGTGSYVPAHVMSNDDLARIVDTNDEWIRERTGIGRRHIIDGETTSYMAGQAAKKALEQSGIDPEEIDIILLATSSSETVYPCAACEVQKMIGAKHAAGYDLNAACTGFVMAFNAAQAYISAGFCRTVLVIGAESMSNMVDWTDRGTCILFGDGAGAVILRAAEGAPVHMAAHSDGKKGVALTGLSRHRKDWEKEPEDGSVKESFIHMDGQAVFKFAVRKVPEIIEEVLEESGTGLDEIDYFVLHQANRRIIEAVARRLKTDIGKFPMNLEEYANTSAATVPILLDEMNRGGMLKKGQKIMTAGFGAGLTWAASLFEW</sequence>
<comment type="domain">
    <text evidence="14">The last Arg residue of the ACP-binding site is essential for the weak association between ACP/AcpP and FabH.</text>
</comment>
<dbReference type="Pfam" id="PF08541">
    <property type="entry name" value="ACP_syn_III_C"/>
    <property type="match status" value="1"/>
</dbReference>